<accession>A0A9D1WXH7</accession>
<feature type="transmembrane region" description="Helical" evidence="1">
    <location>
        <begin position="20"/>
        <end position="41"/>
    </location>
</feature>
<gene>
    <name evidence="2" type="ORF">H9735_13165</name>
</gene>
<reference evidence="2" key="2">
    <citation type="submission" date="2021-04" db="EMBL/GenBank/DDBJ databases">
        <authorList>
            <person name="Gilroy R."/>
        </authorList>
    </citation>
    <scope>NUCLEOTIDE SEQUENCE</scope>
    <source>
        <strain evidence="2">CHK191-13928</strain>
    </source>
</reference>
<dbReference type="AlphaFoldDB" id="A0A9D1WXH7"/>
<feature type="transmembrane region" description="Helical" evidence="1">
    <location>
        <begin position="234"/>
        <end position="255"/>
    </location>
</feature>
<evidence type="ECO:0000313" key="2">
    <source>
        <dbReference type="EMBL" id="HIX69053.1"/>
    </source>
</evidence>
<proteinExistence type="predicted"/>
<evidence type="ECO:0000256" key="1">
    <source>
        <dbReference type="SAM" id="Phobius"/>
    </source>
</evidence>
<organism evidence="2 3">
    <name type="scientific">Candidatus Anaerostipes excrementavium</name>
    <dbReference type="NCBI Taxonomy" id="2838463"/>
    <lineage>
        <taxon>Bacteria</taxon>
        <taxon>Bacillati</taxon>
        <taxon>Bacillota</taxon>
        <taxon>Clostridia</taxon>
        <taxon>Lachnospirales</taxon>
        <taxon>Lachnospiraceae</taxon>
        <taxon>Anaerostipes</taxon>
    </lineage>
</organism>
<protein>
    <submittedName>
        <fullName evidence="2">Uncharacterized protein</fullName>
    </submittedName>
</protein>
<name>A0A9D1WXH7_9FIRM</name>
<evidence type="ECO:0000313" key="3">
    <source>
        <dbReference type="Proteomes" id="UP000886721"/>
    </source>
</evidence>
<keyword evidence="1" id="KW-0472">Membrane</keyword>
<keyword evidence="1" id="KW-0812">Transmembrane</keyword>
<reference evidence="2" key="1">
    <citation type="journal article" date="2021" name="PeerJ">
        <title>Extensive microbial diversity within the chicken gut microbiome revealed by metagenomics and culture.</title>
        <authorList>
            <person name="Gilroy R."/>
            <person name="Ravi A."/>
            <person name="Getino M."/>
            <person name="Pursley I."/>
            <person name="Horton D.L."/>
            <person name="Alikhan N.F."/>
            <person name="Baker D."/>
            <person name="Gharbi K."/>
            <person name="Hall N."/>
            <person name="Watson M."/>
            <person name="Adriaenssens E.M."/>
            <person name="Foster-Nyarko E."/>
            <person name="Jarju S."/>
            <person name="Secka A."/>
            <person name="Antonio M."/>
            <person name="Oren A."/>
            <person name="Chaudhuri R.R."/>
            <person name="La Ragione R."/>
            <person name="Hildebrand F."/>
            <person name="Pallen M.J."/>
        </authorList>
    </citation>
    <scope>NUCLEOTIDE SEQUENCE</scope>
    <source>
        <strain evidence="2">CHK191-13928</strain>
    </source>
</reference>
<feature type="transmembrane region" description="Helical" evidence="1">
    <location>
        <begin position="205"/>
        <end position="228"/>
    </location>
</feature>
<feature type="transmembrane region" description="Helical" evidence="1">
    <location>
        <begin position="53"/>
        <end position="72"/>
    </location>
</feature>
<keyword evidence="1" id="KW-1133">Transmembrane helix</keyword>
<comment type="caution">
    <text evidence="2">The sequence shown here is derived from an EMBL/GenBank/DDBJ whole genome shotgun (WGS) entry which is preliminary data.</text>
</comment>
<sequence>MKKVWMSSRTAKNHHYTLHLVIGMIGVAVLAVVLIFISAYFIMKITEYKETVSLLFCLMVTALIIFPAVWLGRSLQRDAMIFCEDEEGHLYVMDVRQRIGYQRGLIGAVQMAGKVQKELAKIKHQTEQRKWTFYKMPEIIKVDVIKEHIGYYSLVCQVKYDRDRVGKHTYILGKGYDDENQLIYALQRKKQWENTVEEKPNKQPVYILLCTFLFVALAGICTLSHPYMERLPKFLYFPCLGCVFIVSCLGIYFTIQYRRGE</sequence>
<dbReference type="Proteomes" id="UP000886721">
    <property type="component" value="Unassembled WGS sequence"/>
</dbReference>
<dbReference type="EMBL" id="DXEM01000039">
    <property type="protein sequence ID" value="HIX69053.1"/>
    <property type="molecule type" value="Genomic_DNA"/>
</dbReference>